<evidence type="ECO:0000313" key="1">
    <source>
        <dbReference type="EMBL" id="ASY16166.1"/>
    </source>
</evidence>
<dbReference type="AlphaFoldDB" id="A0A249KHF0"/>
<evidence type="ECO:0000313" key="2">
    <source>
        <dbReference type="Proteomes" id="UP000217215"/>
    </source>
</evidence>
<accession>A0A249KHF0</accession>
<dbReference type="Proteomes" id="UP000217215">
    <property type="component" value="Chromosome"/>
</dbReference>
<organism evidence="1 2">
    <name type="scientific">Candidatus Planktophila sulfonica</name>
    <dbReference type="NCBI Taxonomy" id="1884904"/>
    <lineage>
        <taxon>Bacteria</taxon>
        <taxon>Bacillati</taxon>
        <taxon>Actinomycetota</taxon>
        <taxon>Actinomycetes</taxon>
        <taxon>Candidatus Nanopelagicales</taxon>
        <taxon>Candidatus Nanopelagicaceae</taxon>
        <taxon>Candidatus Planktophila</taxon>
    </lineage>
</organism>
<sequence length="77" mass="8703">MRIRVSESTVIPSLTREAGMVILNINTDLSFENIEEFIGDQFLPGERDAAFSLWADDESKRTFTPIAGTTDFYIDAR</sequence>
<dbReference type="EMBL" id="CP016773">
    <property type="protein sequence ID" value="ASY16166.1"/>
    <property type="molecule type" value="Genomic_DNA"/>
</dbReference>
<proteinExistence type="predicted"/>
<gene>
    <name evidence="1" type="ORF">A1sIA56_04530</name>
</gene>
<reference evidence="1 2" key="1">
    <citation type="submission" date="2016-07" db="EMBL/GenBank/DDBJ databases">
        <title>High microdiversification within the ubiquitous acI lineage of Actinobacteria.</title>
        <authorList>
            <person name="Neuenschwander S.M."/>
            <person name="Salcher M."/>
            <person name="Ghai R."/>
            <person name="Pernthaler J."/>
        </authorList>
    </citation>
    <scope>NUCLEOTIDE SEQUENCE [LARGE SCALE GENOMIC DNA]</scope>
    <source>
        <strain evidence="1">MMS-IA-56</strain>
    </source>
</reference>
<keyword evidence="2" id="KW-1185">Reference proteome</keyword>
<dbReference type="KEGG" id="psuf:A1sIA56_04530"/>
<dbReference type="OrthoDB" id="9809324at2"/>
<dbReference type="RefSeq" id="WP_095673757.1">
    <property type="nucleotide sequence ID" value="NZ_CP016773.1"/>
</dbReference>
<protein>
    <submittedName>
        <fullName evidence="1">Uncharacterized protein</fullName>
    </submittedName>
</protein>
<name>A0A249KHF0_9ACTN</name>